<keyword evidence="1" id="KW-0813">Transport</keyword>
<evidence type="ECO:0000256" key="1">
    <source>
        <dbReference type="ARBA" id="ARBA00022448"/>
    </source>
</evidence>
<dbReference type="InterPro" id="IPR029016">
    <property type="entry name" value="GAF-like_dom_sf"/>
</dbReference>
<dbReference type="Gene3D" id="1.10.287.470">
    <property type="entry name" value="Helix hairpin bin"/>
    <property type="match status" value="1"/>
</dbReference>
<reference evidence="5" key="1">
    <citation type="submission" date="2024-05" db="EMBL/GenBank/DDBJ databases">
        <title>Planctomycetes of the genus Singulisphaera possess chitinolytic capabilities.</title>
        <authorList>
            <person name="Ivanova A."/>
        </authorList>
    </citation>
    <scope>NUCLEOTIDE SEQUENCE</scope>
    <source>
        <strain evidence="5">Ch08T</strain>
    </source>
</reference>
<dbReference type="RefSeq" id="WP_406693716.1">
    <property type="nucleotide sequence ID" value="NZ_CP155447.1"/>
</dbReference>
<dbReference type="Pfam" id="PF25973">
    <property type="entry name" value="BSH_CzcB"/>
    <property type="match status" value="1"/>
</dbReference>
<dbReference type="GO" id="GO:0060003">
    <property type="term" value="P:copper ion export"/>
    <property type="evidence" value="ECO:0007669"/>
    <property type="project" value="TreeGrafter"/>
</dbReference>
<sequence>MPEETIDPGLLEQTKNQIRKLVAEIADLAESDMQPPEFYVEFLNRAVAAVAASGGAFWLLDGKGSIKLQHQLEFRLTGLLDGRVRTQPHDALLGCMIQASQPQIIPPGATIEGQPNAGNPTPFSLIIAPLMVDRQVVGLIEILMDPTRRAATQKSTLRFVSDLCDLAGNYLKNRQMRQMMSQQRLWNQLEGFTHQIHGSLDLKETAYAIANDGKRLVGCDRFSVAAKIGGRVMVEAVSGQEVVEQRANLIRELTRLCKVVIRSGEDLVYTGNTDGFAPDIRDALELYVDESGSKAVIVTLLHKPDSDQTKEKVPFGCLVAEQIGDEMAPTDAHARTEVVSRHASTALWNAQEHDKIFLLPMLKLMGSPWRFFRGRTLAKIIGVLLAVVGLIAVLTFVPWKLTIEGRGSLLPEERRITYAPTSGIVVEVPVEHGSAVRKGDLLARLESKELERRHKELMAEKQKADSDVLFLSNQAQKAVTAPDSEKFQIQAQHSAAKITSKSAQEQIESINEQLEEMKVRSPQDGIVTSWEVRKNLLSRPVEIGQELVAVASTVGDWVLEVEVPDDDMGPVLDAQSRLEEEIKQGKKQVGSRLQAYFVTATDPEHRYPGYVLRIGSKAELVETKHVVKVTVGFTREVQKDFLSRNQALRPGAEVRARIDCGKARLAYVMLRDVVHVFYETVLFRWPFLR</sequence>
<feature type="transmembrane region" description="Helical" evidence="2">
    <location>
        <begin position="377"/>
        <end position="399"/>
    </location>
</feature>
<name>A0AAU7C790_9BACT</name>
<dbReference type="Gene3D" id="2.40.50.100">
    <property type="match status" value="1"/>
</dbReference>
<organism evidence="5">
    <name type="scientific">Singulisphaera sp. Ch08</name>
    <dbReference type="NCBI Taxonomy" id="3120278"/>
    <lineage>
        <taxon>Bacteria</taxon>
        <taxon>Pseudomonadati</taxon>
        <taxon>Planctomycetota</taxon>
        <taxon>Planctomycetia</taxon>
        <taxon>Isosphaerales</taxon>
        <taxon>Isosphaeraceae</taxon>
        <taxon>Singulisphaera</taxon>
    </lineage>
</organism>
<evidence type="ECO:0000313" key="5">
    <source>
        <dbReference type="EMBL" id="XBH01031.1"/>
    </source>
</evidence>
<dbReference type="PANTHER" id="PTHR30097:SF4">
    <property type="entry name" value="SLR6042 PROTEIN"/>
    <property type="match status" value="1"/>
</dbReference>
<feature type="domain" description="GAF" evidence="3">
    <location>
        <begin position="40"/>
        <end position="173"/>
    </location>
</feature>
<keyword evidence="2" id="KW-0472">Membrane</keyword>
<evidence type="ECO:0000259" key="3">
    <source>
        <dbReference type="Pfam" id="PF13492"/>
    </source>
</evidence>
<dbReference type="Gene3D" id="2.40.30.170">
    <property type="match status" value="1"/>
</dbReference>
<feature type="domain" description="CzcB-like barrel-sandwich hybrid" evidence="4">
    <location>
        <begin position="419"/>
        <end position="529"/>
    </location>
</feature>
<dbReference type="InterPro" id="IPR058647">
    <property type="entry name" value="BSH_CzcB-like"/>
</dbReference>
<evidence type="ECO:0000256" key="2">
    <source>
        <dbReference type="SAM" id="Phobius"/>
    </source>
</evidence>
<dbReference type="PANTHER" id="PTHR30097">
    <property type="entry name" value="CATION EFFLUX SYSTEM PROTEIN CUSB"/>
    <property type="match status" value="1"/>
</dbReference>
<dbReference type="GO" id="GO:0015679">
    <property type="term" value="P:plasma membrane copper ion transport"/>
    <property type="evidence" value="ECO:0007669"/>
    <property type="project" value="TreeGrafter"/>
</dbReference>
<dbReference type="GO" id="GO:0030313">
    <property type="term" value="C:cell envelope"/>
    <property type="evidence" value="ECO:0007669"/>
    <property type="project" value="TreeGrafter"/>
</dbReference>
<dbReference type="SUPFAM" id="SSF111369">
    <property type="entry name" value="HlyD-like secretion proteins"/>
    <property type="match status" value="1"/>
</dbReference>
<keyword evidence="2" id="KW-0812">Transmembrane</keyword>
<keyword evidence="2" id="KW-1133">Transmembrane helix</keyword>
<feature type="transmembrane region" description="Helical" evidence="2">
    <location>
        <begin position="42"/>
        <end position="60"/>
    </location>
</feature>
<dbReference type="InterPro" id="IPR051909">
    <property type="entry name" value="MFP_Cation_Efflux"/>
</dbReference>
<dbReference type="InterPro" id="IPR003018">
    <property type="entry name" value="GAF"/>
</dbReference>
<proteinExistence type="predicted"/>
<dbReference type="EMBL" id="CP155447">
    <property type="protein sequence ID" value="XBH01031.1"/>
    <property type="molecule type" value="Genomic_DNA"/>
</dbReference>
<dbReference type="Pfam" id="PF13492">
    <property type="entry name" value="GAF_3"/>
    <property type="match status" value="1"/>
</dbReference>
<gene>
    <name evidence="5" type="ORF">V5E97_22030</name>
</gene>
<dbReference type="AlphaFoldDB" id="A0AAU7C790"/>
<evidence type="ECO:0000259" key="4">
    <source>
        <dbReference type="Pfam" id="PF25973"/>
    </source>
</evidence>
<dbReference type="Gene3D" id="3.30.450.40">
    <property type="match status" value="1"/>
</dbReference>
<protein>
    <submittedName>
        <fullName evidence="5">Biotin/lipoyl-binding protein</fullName>
    </submittedName>
</protein>
<accession>A0AAU7C790</accession>
<dbReference type="SUPFAM" id="SSF55781">
    <property type="entry name" value="GAF domain-like"/>
    <property type="match status" value="1"/>
</dbReference>